<evidence type="ECO:0000313" key="3">
    <source>
        <dbReference type="Proteomes" id="UP001620514"/>
    </source>
</evidence>
<dbReference type="EMBL" id="JBIYDN010000071">
    <property type="protein sequence ID" value="MFK4448971.1"/>
    <property type="molecule type" value="Genomic_DNA"/>
</dbReference>
<dbReference type="Pfam" id="PF25212">
    <property type="entry name" value="HVO_A0114"/>
    <property type="match status" value="1"/>
</dbReference>
<gene>
    <name evidence="2" type="ORF">ABH943_009016</name>
</gene>
<dbReference type="Proteomes" id="UP001620514">
    <property type="component" value="Unassembled WGS sequence"/>
</dbReference>
<keyword evidence="3" id="KW-1185">Reference proteome</keyword>
<evidence type="ECO:0000256" key="1">
    <source>
        <dbReference type="SAM" id="MobiDB-lite"/>
    </source>
</evidence>
<dbReference type="InterPro" id="IPR036390">
    <property type="entry name" value="WH_DNA-bd_sf"/>
</dbReference>
<evidence type="ECO:0000313" key="2">
    <source>
        <dbReference type="EMBL" id="MFK4448971.1"/>
    </source>
</evidence>
<reference evidence="2 3" key="1">
    <citation type="submission" date="2024-11" db="EMBL/GenBank/DDBJ databases">
        <title>Using genomics to understand microbial adaptation to soil warming.</title>
        <authorList>
            <person name="Deangelis K.M. PhD."/>
        </authorList>
    </citation>
    <scope>NUCLEOTIDE SEQUENCE [LARGE SCALE GENOMIC DNA]</scope>
    <source>
        <strain evidence="2 3">GAS97</strain>
    </source>
</reference>
<name>A0ABW8MZ08_9BURK</name>
<proteinExistence type="predicted"/>
<dbReference type="Gene3D" id="1.10.10.10">
    <property type="entry name" value="Winged helix-like DNA-binding domain superfamily/Winged helix DNA-binding domain"/>
    <property type="match status" value="1"/>
</dbReference>
<organism evidence="2 3">
    <name type="scientific">Caballeronia udeis</name>
    <dbReference type="NCBI Taxonomy" id="1232866"/>
    <lineage>
        <taxon>Bacteria</taxon>
        <taxon>Pseudomonadati</taxon>
        <taxon>Pseudomonadota</taxon>
        <taxon>Betaproteobacteria</taxon>
        <taxon>Burkholderiales</taxon>
        <taxon>Burkholderiaceae</taxon>
        <taxon>Caballeronia</taxon>
    </lineage>
</organism>
<dbReference type="RefSeq" id="WP_404615658.1">
    <property type="nucleotide sequence ID" value="NZ_JBIYDN010000071.1"/>
</dbReference>
<dbReference type="SUPFAM" id="SSF46785">
    <property type="entry name" value="Winged helix' DNA-binding domain"/>
    <property type="match status" value="1"/>
</dbReference>
<feature type="region of interest" description="Disordered" evidence="1">
    <location>
        <begin position="164"/>
        <end position="186"/>
    </location>
</feature>
<feature type="compositionally biased region" description="Basic and acidic residues" evidence="1">
    <location>
        <begin position="164"/>
        <end position="179"/>
    </location>
</feature>
<comment type="caution">
    <text evidence="2">The sequence shown here is derived from an EMBL/GenBank/DDBJ whole genome shotgun (WGS) entry which is preliminary data.</text>
</comment>
<dbReference type="InterPro" id="IPR036388">
    <property type="entry name" value="WH-like_DNA-bd_sf"/>
</dbReference>
<sequence>MTDLNIKALKGIVRAPRQPISVEAMDEAIQGSSMHIITLGVSTLEEMGTRFVATWHGKAQGSYISFLSPELLFRTLTPARWTLIQAVISGGPISVDEITRRVNRASKTVHRDVRALLNAGVLDVNANGAVVFPYDAVHVDFVLSGSGSERETAPLERLCGSVQRYDDPTDPVESREVRTCRRSTKR</sequence>
<protein>
    <submittedName>
        <fullName evidence="2">Transcriptional regulator</fullName>
    </submittedName>
</protein>
<accession>A0ABW8MZ08</accession>